<proteinExistence type="predicted"/>
<protein>
    <submittedName>
        <fullName evidence="3">Uncharacterized protein</fullName>
    </submittedName>
</protein>
<evidence type="ECO:0000313" key="2">
    <source>
        <dbReference type="Proteomes" id="UP000887575"/>
    </source>
</evidence>
<dbReference type="AlphaFoldDB" id="A0AAF3EHV4"/>
<evidence type="ECO:0000256" key="1">
    <source>
        <dbReference type="SAM" id="MobiDB-lite"/>
    </source>
</evidence>
<feature type="compositionally biased region" description="Acidic residues" evidence="1">
    <location>
        <begin position="10"/>
        <end position="28"/>
    </location>
</feature>
<keyword evidence="2" id="KW-1185">Reference proteome</keyword>
<dbReference type="Proteomes" id="UP000887575">
    <property type="component" value="Unassembled WGS sequence"/>
</dbReference>
<evidence type="ECO:0000313" key="3">
    <source>
        <dbReference type="WBParaSite" id="MBELARI_LOCUS13584"/>
    </source>
</evidence>
<dbReference type="WBParaSite" id="MBELARI_LOCUS13584">
    <property type="protein sequence ID" value="MBELARI_LOCUS13584"/>
    <property type="gene ID" value="MBELARI_LOCUS13584"/>
</dbReference>
<sequence length="78" mass="8894">MITKEHLDVEVEVEEEEEEEEEEDEAEAEAPAYPSKKSSQNQEGTPGEAAQLGNSVLFLVETRAEFDDLKEMMKRFES</sequence>
<accession>A0AAF3EHV4</accession>
<name>A0AAF3EHV4_9BILA</name>
<organism evidence="2 3">
    <name type="scientific">Mesorhabditis belari</name>
    <dbReference type="NCBI Taxonomy" id="2138241"/>
    <lineage>
        <taxon>Eukaryota</taxon>
        <taxon>Metazoa</taxon>
        <taxon>Ecdysozoa</taxon>
        <taxon>Nematoda</taxon>
        <taxon>Chromadorea</taxon>
        <taxon>Rhabditida</taxon>
        <taxon>Rhabditina</taxon>
        <taxon>Rhabditomorpha</taxon>
        <taxon>Rhabditoidea</taxon>
        <taxon>Rhabditidae</taxon>
        <taxon>Mesorhabditinae</taxon>
        <taxon>Mesorhabditis</taxon>
    </lineage>
</organism>
<reference evidence="3" key="1">
    <citation type="submission" date="2024-02" db="UniProtKB">
        <authorList>
            <consortium name="WormBaseParasite"/>
        </authorList>
    </citation>
    <scope>IDENTIFICATION</scope>
</reference>
<feature type="region of interest" description="Disordered" evidence="1">
    <location>
        <begin position="1"/>
        <end position="53"/>
    </location>
</feature>